<dbReference type="EMBL" id="BSOT01000019">
    <property type="protein sequence ID" value="GLR72889.1"/>
    <property type="molecule type" value="Genomic_DNA"/>
</dbReference>
<keyword evidence="4" id="KW-1185">Reference proteome</keyword>
<reference evidence="3" key="1">
    <citation type="journal article" date="2014" name="Int. J. Syst. Evol. Microbiol.">
        <title>Complete genome sequence of Corynebacterium casei LMG S-19264T (=DSM 44701T), isolated from a smear-ripened cheese.</title>
        <authorList>
            <consortium name="US DOE Joint Genome Institute (JGI-PGF)"/>
            <person name="Walter F."/>
            <person name="Albersmeier A."/>
            <person name="Kalinowski J."/>
            <person name="Ruckert C."/>
        </authorList>
    </citation>
    <scope>NUCLEOTIDE SEQUENCE</scope>
    <source>
        <strain evidence="3">NBRC 110023</strain>
    </source>
</reference>
<sequence>MDVDDIESVNVGGLKTACISRKQLVEIIQGVADGYDRSSGNSKPFVIFDSNGHGVSLANADSSFMNALSQADLIHADGQSIVSMSKWIDGPNIPERSATTDTIHDIPMFNSRVMRHYLLGGKETVVNECAKILSEKYDNFLVAGKHNGFFDRSNCESVIQEINESNTDVLWVGLGKPLEQKWIIENKSKLNVPVIITCGGCYNYITGDYSRAPEWLQNLGLEWLHRALTEPRKFLWRYITTNPHSIYCVLKHKSR</sequence>
<dbReference type="PANTHER" id="PTHR34136">
    <property type="match status" value="1"/>
</dbReference>
<organism evidence="3 4">
    <name type="scientific">Agaribacter marinus</name>
    <dbReference type="NCBI Taxonomy" id="1431249"/>
    <lineage>
        <taxon>Bacteria</taxon>
        <taxon>Pseudomonadati</taxon>
        <taxon>Pseudomonadota</taxon>
        <taxon>Gammaproteobacteria</taxon>
        <taxon>Alteromonadales</taxon>
        <taxon>Alteromonadaceae</taxon>
        <taxon>Agaribacter</taxon>
    </lineage>
</organism>
<proteinExistence type="predicted"/>
<dbReference type="RefSeq" id="WP_284219309.1">
    <property type="nucleotide sequence ID" value="NZ_BSOT01000019.1"/>
</dbReference>
<dbReference type="Proteomes" id="UP001156601">
    <property type="component" value="Unassembled WGS sequence"/>
</dbReference>
<name>A0AA37WLQ4_9ALTE</name>
<keyword evidence="1" id="KW-0328">Glycosyltransferase</keyword>
<dbReference type="CDD" id="cd06533">
    <property type="entry name" value="Glyco_transf_WecG_TagA"/>
    <property type="match status" value="1"/>
</dbReference>
<protein>
    <submittedName>
        <fullName evidence="3">UDP-hexose transferase</fullName>
    </submittedName>
</protein>
<reference evidence="3" key="2">
    <citation type="submission" date="2023-01" db="EMBL/GenBank/DDBJ databases">
        <title>Draft genome sequence of Agaribacter marinus strain NBRC 110023.</title>
        <authorList>
            <person name="Sun Q."/>
            <person name="Mori K."/>
        </authorList>
    </citation>
    <scope>NUCLEOTIDE SEQUENCE</scope>
    <source>
        <strain evidence="3">NBRC 110023</strain>
    </source>
</reference>
<gene>
    <name evidence="3" type="ORF">GCM10007852_37970</name>
</gene>
<dbReference type="Pfam" id="PF03808">
    <property type="entry name" value="Glyco_tran_WecG"/>
    <property type="match status" value="1"/>
</dbReference>
<evidence type="ECO:0000313" key="4">
    <source>
        <dbReference type="Proteomes" id="UP001156601"/>
    </source>
</evidence>
<dbReference type="InterPro" id="IPR004629">
    <property type="entry name" value="WecG_TagA_CpsF"/>
</dbReference>
<dbReference type="PANTHER" id="PTHR34136:SF1">
    <property type="entry name" value="UDP-N-ACETYL-D-MANNOSAMINURONIC ACID TRANSFERASE"/>
    <property type="match status" value="1"/>
</dbReference>
<evidence type="ECO:0000256" key="1">
    <source>
        <dbReference type="ARBA" id="ARBA00022676"/>
    </source>
</evidence>
<evidence type="ECO:0000313" key="3">
    <source>
        <dbReference type="EMBL" id="GLR72889.1"/>
    </source>
</evidence>
<dbReference type="AlphaFoldDB" id="A0AA37WLQ4"/>
<accession>A0AA37WLQ4</accession>
<keyword evidence="2 3" id="KW-0808">Transferase</keyword>
<evidence type="ECO:0000256" key="2">
    <source>
        <dbReference type="ARBA" id="ARBA00022679"/>
    </source>
</evidence>
<dbReference type="GO" id="GO:0016758">
    <property type="term" value="F:hexosyltransferase activity"/>
    <property type="evidence" value="ECO:0007669"/>
    <property type="project" value="TreeGrafter"/>
</dbReference>
<dbReference type="NCBIfam" id="TIGR00696">
    <property type="entry name" value="wecG_tagA_cpsF"/>
    <property type="match status" value="1"/>
</dbReference>
<comment type="caution">
    <text evidence="3">The sequence shown here is derived from an EMBL/GenBank/DDBJ whole genome shotgun (WGS) entry which is preliminary data.</text>
</comment>